<dbReference type="Gene3D" id="3.40.630.30">
    <property type="match status" value="1"/>
</dbReference>
<gene>
    <name evidence="2" type="ORF">BG258_03505</name>
</gene>
<dbReference type="InterPro" id="IPR051531">
    <property type="entry name" value="N-acetyltransferase"/>
</dbReference>
<keyword evidence="2" id="KW-0808">Transferase</keyword>
<proteinExistence type="predicted"/>
<dbReference type="AlphaFoldDB" id="A0A1E4R3L3"/>
<dbReference type="RefSeq" id="WP_069480216.1">
    <property type="nucleotide sequence ID" value="NZ_KV766182.1"/>
</dbReference>
<dbReference type="GO" id="GO:0005737">
    <property type="term" value="C:cytoplasm"/>
    <property type="evidence" value="ECO:0007669"/>
    <property type="project" value="TreeGrafter"/>
</dbReference>
<organism evidence="2 3">
    <name type="scientific">Lysinibacillus fusiformis</name>
    <dbReference type="NCBI Taxonomy" id="28031"/>
    <lineage>
        <taxon>Bacteria</taxon>
        <taxon>Bacillati</taxon>
        <taxon>Bacillota</taxon>
        <taxon>Bacilli</taxon>
        <taxon>Bacillales</taxon>
        <taxon>Bacillaceae</taxon>
        <taxon>Lysinibacillus</taxon>
    </lineage>
</organism>
<feature type="domain" description="N-acetyltransferase" evidence="1">
    <location>
        <begin position="13"/>
        <end position="171"/>
    </location>
</feature>
<evidence type="ECO:0000313" key="3">
    <source>
        <dbReference type="Proteomes" id="UP000094784"/>
    </source>
</evidence>
<dbReference type="GO" id="GO:0008999">
    <property type="term" value="F:protein-N-terminal-alanine acetyltransferase activity"/>
    <property type="evidence" value="ECO:0007669"/>
    <property type="project" value="TreeGrafter"/>
</dbReference>
<dbReference type="PROSITE" id="PS51186">
    <property type="entry name" value="GNAT"/>
    <property type="match status" value="1"/>
</dbReference>
<evidence type="ECO:0000313" key="2">
    <source>
        <dbReference type="EMBL" id="ODV55021.1"/>
    </source>
</evidence>
<dbReference type="Pfam" id="PF13302">
    <property type="entry name" value="Acetyltransf_3"/>
    <property type="match status" value="1"/>
</dbReference>
<dbReference type="PANTHER" id="PTHR43792">
    <property type="entry name" value="GNAT FAMILY, PUTATIVE (AFU_ORTHOLOGUE AFUA_3G00765)-RELATED-RELATED"/>
    <property type="match status" value="1"/>
</dbReference>
<dbReference type="EMBL" id="MECQ01000001">
    <property type="protein sequence ID" value="ODV55021.1"/>
    <property type="molecule type" value="Genomic_DNA"/>
</dbReference>
<accession>A0A1E4R3L3</accession>
<reference evidence="2 3" key="1">
    <citation type="submission" date="2016-09" db="EMBL/GenBank/DDBJ databases">
        <title>Draft genome sequence of the soil isolate, Lysinibacillus fusiformis M5, a potential hypoxanthine producer.</title>
        <authorList>
            <person name="Gallegos-Monterrosa R."/>
            <person name="Maroti G."/>
            <person name="Balint B."/>
            <person name="Kovacs A.T."/>
        </authorList>
    </citation>
    <scope>NUCLEOTIDE SEQUENCE [LARGE SCALE GENOMIC DNA]</scope>
    <source>
        <strain evidence="2 3">M5</strain>
    </source>
</reference>
<dbReference type="InterPro" id="IPR000182">
    <property type="entry name" value="GNAT_dom"/>
</dbReference>
<dbReference type="OrthoDB" id="9785602at2"/>
<evidence type="ECO:0000259" key="1">
    <source>
        <dbReference type="PROSITE" id="PS51186"/>
    </source>
</evidence>
<dbReference type="SUPFAM" id="SSF55729">
    <property type="entry name" value="Acyl-CoA N-acyltransferases (Nat)"/>
    <property type="match status" value="1"/>
</dbReference>
<name>A0A1E4R3L3_9BACI</name>
<dbReference type="PANTHER" id="PTHR43792:SF9">
    <property type="entry name" value="RIBOSOMAL-PROTEIN-ALANINE ACETYLTRANSFERASE"/>
    <property type="match status" value="1"/>
</dbReference>
<protein>
    <submittedName>
        <fullName evidence="2">GNAT family N-acetyltransferase</fullName>
    </submittedName>
</protein>
<dbReference type="Proteomes" id="UP000094784">
    <property type="component" value="Unassembled WGS sequence"/>
</dbReference>
<comment type="caution">
    <text evidence="2">The sequence shown here is derived from an EMBL/GenBank/DDBJ whole genome shotgun (WGS) entry which is preliminary data.</text>
</comment>
<sequence>MQYTIPILKTERLLLRPITQQDIEAMFVYTSQENVARYVTWHAHTSIEDTKTFLMLILSGYEQGNHLLWGIEYSGTLIGTIDFVTIDHTHKLGEIGYVLSEDYWNKGLTTEATKKLIDFGFKELKLVRIQARCLEENIGSQKVMEKSGMQFEGLLCKSMFIKGQYKNVKMYAITDDDARNPS</sequence>
<dbReference type="InterPro" id="IPR016181">
    <property type="entry name" value="Acyl_CoA_acyltransferase"/>
</dbReference>